<dbReference type="EMBL" id="BONZ01000013">
    <property type="protein sequence ID" value="GIH13052.1"/>
    <property type="molecule type" value="Genomic_DNA"/>
</dbReference>
<feature type="transmembrane region" description="Helical" evidence="1">
    <location>
        <begin position="39"/>
        <end position="58"/>
    </location>
</feature>
<evidence type="ECO:0000313" key="3">
    <source>
        <dbReference type="Proteomes" id="UP000642748"/>
    </source>
</evidence>
<dbReference type="AlphaFoldDB" id="A0A8J3QN60"/>
<proteinExistence type="predicted"/>
<sequence length="156" mass="16551">MPVPPATILDMTNTQLTATAAAANLTHPSGRKAFQTIRMLTGGYLLLSVLTVAVIVLLRDHTTLVNSAVWIRGIIVAVSSALTYTFATRAARGSRGAYRRLRIIAAVMVAAITVIIALPGTFPLWMKTEQAVCGLLLLGVVAVVNGRHLRSVFATA</sequence>
<accession>A0A8J3QN60</accession>
<evidence type="ECO:0000256" key="1">
    <source>
        <dbReference type="SAM" id="Phobius"/>
    </source>
</evidence>
<organism evidence="2 3">
    <name type="scientific">Rugosimonospora africana</name>
    <dbReference type="NCBI Taxonomy" id="556532"/>
    <lineage>
        <taxon>Bacteria</taxon>
        <taxon>Bacillati</taxon>
        <taxon>Actinomycetota</taxon>
        <taxon>Actinomycetes</taxon>
        <taxon>Micromonosporales</taxon>
        <taxon>Micromonosporaceae</taxon>
        <taxon>Rugosimonospora</taxon>
    </lineage>
</organism>
<keyword evidence="1" id="KW-0812">Transmembrane</keyword>
<evidence type="ECO:0000313" key="2">
    <source>
        <dbReference type="EMBL" id="GIH13052.1"/>
    </source>
</evidence>
<feature type="transmembrane region" description="Helical" evidence="1">
    <location>
        <begin position="70"/>
        <end position="91"/>
    </location>
</feature>
<name>A0A8J3QN60_9ACTN</name>
<gene>
    <name evidence="2" type="ORF">Raf01_12240</name>
</gene>
<protein>
    <submittedName>
        <fullName evidence="2">Uncharacterized protein</fullName>
    </submittedName>
</protein>
<keyword evidence="3" id="KW-1185">Reference proteome</keyword>
<keyword evidence="1" id="KW-0472">Membrane</keyword>
<feature type="transmembrane region" description="Helical" evidence="1">
    <location>
        <begin position="103"/>
        <end position="122"/>
    </location>
</feature>
<feature type="transmembrane region" description="Helical" evidence="1">
    <location>
        <begin position="128"/>
        <end position="146"/>
    </location>
</feature>
<dbReference type="Proteomes" id="UP000642748">
    <property type="component" value="Unassembled WGS sequence"/>
</dbReference>
<reference evidence="2" key="1">
    <citation type="submission" date="2021-01" db="EMBL/GenBank/DDBJ databases">
        <title>Whole genome shotgun sequence of Rugosimonospora africana NBRC 104875.</title>
        <authorList>
            <person name="Komaki H."/>
            <person name="Tamura T."/>
        </authorList>
    </citation>
    <scope>NUCLEOTIDE SEQUENCE</scope>
    <source>
        <strain evidence="2">NBRC 104875</strain>
    </source>
</reference>
<keyword evidence="1" id="KW-1133">Transmembrane helix</keyword>
<comment type="caution">
    <text evidence="2">The sequence shown here is derived from an EMBL/GenBank/DDBJ whole genome shotgun (WGS) entry which is preliminary data.</text>
</comment>